<feature type="transmembrane region" description="Helical" evidence="31">
    <location>
        <begin position="210"/>
        <end position="232"/>
    </location>
</feature>
<feature type="transmembrane region" description="Helical" evidence="31">
    <location>
        <begin position="1004"/>
        <end position="1023"/>
    </location>
</feature>
<evidence type="ECO:0000256" key="17">
    <source>
        <dbReference type="ARBA" id="ARBA00023034"/>
    </source>
</evidence>
<comment type="catalytic activity">
    <reaction evidence="25">
        <text>N-acetyl-L-aspartyl-L-glutamyl-L-glutamate(in) + ATP + H2O = N-acetyl-L-aspartyl-L-glutamyl-L-glutamate(out) + ADP + phosphate + H(+)</text>
        <dbReference type="Rhea" id="RHEA:66732"/>
        <dbReference type="ChEBI" id="CHEBI:15377"/>
        <dbReference type="ChEBI" id="CHEBI:15378"/>
        <dbReference type="ChEBI" id="CHEBI:30616"/>
        <dbReference type="ChEBI" id="CHEBI:43474"/>
        <dbReference type="ChEBI" id="CHEBI:76935"/>
        <dbReference type="ChEBI" id="CHEBI:456216"/>
    </reaction>
    <physiologicalReaction direction="left-to-right" evidence="25">
        <dbReference type="Rhea" id="RHEA:66733"/>
    </physiologicalReaction>
</comment>
<dbReference type="GO" id="GO:0005796">
    <property type="term" value="C:Golgi lumen"/>
    <property type="evidence" value="ECO:0007669"/>
    <property type="project" value="UniProtKB-SubCell"/>
</dbReference>
<keyword evidence="8" id="KW-1003">Cell membrane</keyword>
<evidence type="ECO:0000256" key="6">
    <source>
        <dbReference type="ARBA" id="ARBA00012191"/>
    </source>
</evidence>
<dbReference type="InterPro" id="IPR011527">
    <property type="entry name" value="ABC1_TM_dom"/>
</dbReference>
<evidence type="ECO:0000256" key="14">
    <source>
        <dbReference type="ARBA" id="ARBA00022840"/>
    </source>
</evidence>
<comment type="subcellular location">
    <subcellularLocation>
        <location evidence="1">Apical cell membrane</location>
        <topology evidence="1">Multi-pass membrane protein</topology>
    </subcellularLocation>
    <subcellularLocation>
        <location evidence="3">Basolateral cell membrane</location>
        <topology evidence="3">Multi-pass membrane protein</topology>
    </subcellularLocation>
    <subcellularLocation>
        <location evidence="2">Cytoplasmic granule</location>
    </subcellularLocation>
    <subcellularLocation>
        <location evidence="4">Endosome membrane</location>
    </subcellularLocation>
    <subcellularLocation>
        <location evidence="20">Golgi apparatus lumen</location>
    </subcellularLocation>
</comment>
<feature type="domain" description="ABC transporter" evidence="32">
    <location>
        <begin position="1184"/>
        <end position="1418"/>
    </location>
</feature>
<evidence type="ECO:0000256" key="2">
    <source>
        <dbReference type="ARBA" id="ARBA00004463"/>
    </source>
</evidence>
<dbReference type="GO" id="GO:0010008">
    <property type="term" value="C:endosome membrane"/>
    <property type="evidence" value="ECO:0007669"/>
    <property type="project" value="UniProtKB-SubCell"/>
</dbReference>
<dbReference type="InterPro" id="IPR027417">
    <property type="entry name" value="P-loop_NTPase"/>
</dbReference>
<feature type="transmembrane region" description="Helical" evidence="31">
    <location>
        <begin position="1093"/>
        <end position="1112"/>
    </location>
</feature>
<comment type="similarity">
    <text evidence="5">Belongs to the ABC transporter superfamily. ABCC family. Conjugate transporter (TC 3.A.1.208) subfamily.</text>
</comment>
<sequence>MPPQGGPSTSGRSPNKNNNNDSKKVRPPRPAPGHGMAEVVLDEDIILTPDDHMNYKQYKKENLKGMKYMKTGALKTFYPYRSHPSKKTNKFSPLDYHGMFNFLSLRFLNDIFYHDKDNLDPEDLFPHSKWDTSYYNGLRFEHMWNEEVKRRGIEKASLGKICLKFVRTRLVFMFTGLFMLTMSLLFVTAFLTQKVLRYIDGDERDDVFGIGLALSILAMNIFRVSNGLMFFITSCRTATRLRVGLLSVVFKKVARLRSLKDKSVGEVVNICANDSQRIFDVTVFGNYLTTAVLLIVAILIVLYFILGWSAVLGTLGTFVIFWPTQMFFGRITTYLRELCIVVTDERVQKMNEVLTYVKLIKMYAWEVPFSKAVAAIRARERGYLEKAGYMQSFSISITPITPNIATVFTILVHLAWDNTLTATEAFTLVATLNTLRAVMGATPWSIRAIAESQVALKRLKSILVMEDMSPLDKLPENDKYAVLIKNGTFAWDKLEKERDEDEAEEGGDKFRMKADEVAAIATGVSILQAGMDNPELEEIVRKAEIHKKNPYDSELIATVLFGINLKLEKGKLTGCCGGVGAGKSSLIAAILGQLHTLEGVCASIGKFAYAAQEAWLFNATLRENILFGKPYDDKKYKRTIYNCCLGPDLAILPYGDQTEIGERGLNLSGGQKQRISLARAMYSDRDIYLLDDPLSAVDAHVGKHIFENYIKKGLKGKTVLFMTHQLQYLKDCDVILTLANGRIVETGDHTQLMERNNVYAGLIRTFHNQKEEEEDLEAAGDAIKEKVEEESLHERRERAVSELSGRSRASSVLSDIIPEIQTDGGGKLVQDEVRGTEAVGLETYQAYVHSMGGIHMALLVLFFFLLMFLTMTVNNWWLSYWLDQGSGGVGDDPEDISKNPDLAMYQGVYGGTLGLILVFGAIKSLVFMKLTLRASSHMHDTVFVKVFRSPMSFFDTTPTGRVLNRFSKDLDEVDVLLPLNLEISIQNILILTFAIIVVCATFPLLIAIAIPCFILFIIIVGYYRRGIRDLKRIENITRSPWFSHISATVSGLATIHAYEKTNDFILRFRELMDRNSLPYMIFRVSARWAGVRLESLAICLQFATCLMVVLSHGNIDSATAGLALSYTIQFTGMLQLLILMASETEARFTSVERIQSYMKTLVSEAPPRIKGRVPKKGWPHSGKIQFKDFQMRYREGLPLVVKGINLTINPCEKIGIVGRTGSGKSSLGIGLFRLVEAAGGAIIIDDIVIGEIGLRDLRSRLSIIPQDPVLFYGTVRYNLDPFQEHSDKDLWDALEQSFMKERIRAIDNRLDAMVAEGGDNFSVGERQLLCMARALLRNSRILMLDEATAAIDTKTDSLIQNTIRTAFTTCTMLIIAHRLNTILDADKVLVMDDGNVVAEFDTPANLLANDKGVFSGMVAAAKSAAH</sequence>
<keyword evidence="13" id="KW-0967">Endosome</keyword>
<feature type="transmembrane region" description="Helical" evidence="31">
    <location>
        <begin position="1118"/>
        <end position="1139"/>
    </location>
</feature>
<evidence type="ECO:0000256" key="22">
    <source>
        <dbReference type="ARBA" id="ARBA00050661"/>
    </source>
</evidence>
<dbReference type="PANTHER" id="PTHR24223">
    <property type="entry name" value="ATP-BINDING CASSETTE SUB-FAMILY C"/>
    <property type="match status" value="1"/>
</dbReference>
<feature type="transmembrane region" description="Helical" evidence="31">
    <location>
        <begin position="908"/>
        <end position="928"/>
    </location>
</feature>
<evidence type="ECO:0000256" key="20">
    <source>
        <dbReference type="ARBA" id="ARBA00023769"/>
    </source>
</evidence>
<proteinExistence type="inferred from homology"/>
<keyword evidence="7" id="KW-0813">Transport</keyword>
<comment type="caution">
    <text evidence="34">The sequence shown here is derived from an EMBL/GenBank/DDBJ whole genome shotgun (WGS) entry which is preliminary data.</text>
</comment>
<evidence type="ECO:0000256" key="8">
    <source>
        <dbReference type="ARBA" id="ARBA00022475"/>
    </source>
</evidence>
<evidence type="ECO:0000256" key="27">
    <source>
        <dbReference type="ARBA" id="ARBA00052963"/>
    </source>
</evidence>
<dbReference type="CDD" id="cd18592">
    <property type="entry name" value="ABC_6TM_MRP5_8_9_D1"/>
    <property type="match status" value="1"/>
</dbReference>
<feature type="domain" description="ABC transmembrane type-1" evidence="33">
    <location>
        <begin position="177"/>
        <end position="451"/>
    </location>
</feature>
<evidence type="ECO:0000256" key="21">
    <source>
        <dbReference type="ARBA" id="ARBA00034018"/>
    </source>
</evidence>
<comment type="catalytic activity">
    <reaction evidence="21">
        <text>ATP + H2O + xenobioticSide 1 = ADP + phosphate + xenobioticSide 2.</text>
        <dbReference type="EC" id="7.6.2.2"/>
    </reaction>
</comment>
<accession>A0A9Q1BQ89</accession>
<dbReference type="OrthoDB" id="6500128at2759"/>
<dbReference type="InterPro" id="IPR036640">
    <property type="entry name" value="ABC1_TM_sf"/>
</dbReference>
<evidence type="ECO:0000256" key="18">
    <source>
        <dbReference type="ARBA" id="ARBA00023136"/>
    </source>
</evidence>
<dbReference type="FunFam" id="3.40.50.300:FF:000605">
    <property type="entry name" value="multidrug resistance-associated protein 5 isoform X1"/>
    <property type="match status" value="1"/>
</dbReference>
<feature type="transmembrane region" description="Helical" evidence="31">
    <location>
        <begin position="170"/>
        <end position="190"/>
    </location>
</feature>
<dbReference type="Pfam" id="PF00005">
    <property type="entry name" value="ABC_tran"/>
    <property type="match status" value="2"/>
</dbReference>
<keyword evidence="12" id="KW-0547">Nucleotide-binding</keyword>
<feature type="transmembrane region" description="Helical" evidence="31">
    <location>
        <begin position="284"/>
        <end position="305"/>
    </location>
</feature>
<dbReference type="PROSITE" id="PS50929">
    <property type="entry name" value="ABC_TM1F"/>
    <property type="match status" value="2"/>
</dbReference>
<comment type="catalytic activity">
    <reaction evidence="24">
        <text>3',5'-cyclic AMP(in) + ATP + H2O = 3',5'-cyclic AMP(out) + ADP + phosphate + H(+)</text>
        <dbReference type="Rhea" id="RHEA:66184"/>
        <dbReference type="ChEBI" id="CHEBI:15377"/>
        <dbReference type="ChEBI" id="CHEBI:15378"/>
        <dbReference type="ChEBI" id="CHEBI:30616"/>
        <dbReference type="ChEBI" id="CHEBI:43474"/>
        <dbReference type="ChEBI" id="CHEBI:58165"/>
        <dbReference type="ChEBI" id="CHEBI:456216"/>
    </reaction>
    <physiologicalReaction direction="left-to-right" evidence="24">
        <dbReference type="Rhea" id="RHEA:66185"/>
    </physiologicalReaction>
</comment>
<dbReference type="Gene3D" id="3.40.50.300">
    <property type="entry name" value="P-loop containing nucleotide triphosphate hydrolases"/>
    <property type="match status" value="2"/>
</dbReference>
<evidence type="ECO:0000256" key="26">
    <source>
        <dbReference type="ARBA" id="ARBA00052708"/>
    </source>
</evidence>
<feature type="region of interest" description="Disordered" evidence="30">
    <location>
        <begin position="1"/>
        <end position="35"/>
    </location>
</feature>
<evidence type="ECO:0000313" key="34">
    <source>
        <dbReference type="EMBL" id="KAJ8030806.1"/>
    </source>
</evidence>
<dbReference type="InterPro" id="IPR003593">
    <property type="entry name" value="AAA+_ATPase"/>
</dbReference>
<dbReference type="SMART" id="SM00382">
    <property type="entry name" value="AAA"/>
    <property type="match status" value="2"/>
</dbReference>
<evidence type="ECO:0000256" key="25">
    <source>
        <dbReference type="ARBA" id="ARBA00052576"/>
    </source>
</evidence>
<organism evidence="34 35">
    <name type="scientific">Holothuria leucospilota</name>
    <name type="common">Black long sea cucumber</name>
    <name type="synonym">Mertensiothuria leucospilota</name>
    <dbReference type="NCBI Taxonomy" id="206669"/>
    <lineage>
        <taxon>Eukaryota</taxon>
        <taxon>Metazoa</taxon>
        <taxon>Echinodermata</taxon>
        <taxon>Eleutherozoa</taxon>
        <taxon>Echinozoa</taxon>
        <taxon>Holothuroidea</taxon>
        <taxon>Aspidochirotacea</taxon>
        <taxon>Aspidochirotida</taxon>
        <taxon>Holothuriidae</taxon>
        <taxon>Holothuria</taxon>
    </lineage>
</organism>
<keyword evidence="11" id="KW-0677">Repeat</keyword>
<evidence type="ECO:0000256" key="3">
    <source>
        <dbReference type="ARBA" id="ARBA00004554"/>
    </source>
</evidence>
<evidence type="ECO:0000256" key="29">
    <source>
        <dbReference type="ARBA" id="ARBA00082793"/>
    </source>
</evidence>
<dbReference type="EMBL" id="JAIZAY010000013">
    <property type="protein sequence ID" value="KAJ8030806.1"/>
    <property type="molecule type" value="Genomic_DNA"/>
</dbReference>
<dbReference type="CDD" id="cd18599">
    <property type="entry name" value="ABC_6TM_MRP5_8_9_D2"/>
    <property type="match status" value="1"/>
</dbReference>
<dbReference type="SUPFAM" id="SSF90123">
    <property type="entry name" value="ABC transporter transmembrane region"/>
    <property type="match status" value="2"/>
</dbReference>
<dbReference type="EC" id="7.6.2.2" evidence="6"/>
<evidence type="ECO:0000256" key="28">
    <source>
        <dbReference type="ARBA" id="ARBA00069159"/>
    </source>
</evidence>
<evidence type="ECO:0000256" key="16">
    <source>
        <dbReference type="ARBA" id="ARBA00022989"/>
    </source>
</evidence>
<evidence type="ECO:0000256" key="15">
    <source>
        <dbReference type="ARBA" id="ARBA00022967"/>
    </source>
</evidence>
<evidence type="ECO:0000256" key="10">
    <source>
        <dbReference type="ARBA" id="ARBA00022692"/>
    </source>
</evidence>
<evidence type="ECO:0000256" key="13">
    <source>
        <dbReference type="ARBA" id="ARBA00022753"/>
    </source>
</evidence>
<evidence type="ECO:0000259" key="32">
    <source>
        <dbReference type="PROSITE" id="PS50893"/>
    </source>
</evidence>
<evidence type="ECO:0000256" key="30">
    <source>
        <dbReference type="SAM" id="MobiDB-lite"/>
    </source>
</evidence>
<keyword evidence="17" id="KW-0333">Golgi apparatus</keyword>
<keyword evidence="10 31" id="KW-0812">Transmembrane</keyword>
<dbReference type="InterPro" id="IPR050173">
    <property type="entry name" value="ABC_transporter_C-like"/>
</dbReference>
<dbReference type="GO" id="GO:0016324">
    <property type="term" value="C:apical plasma membrane"/>
    <property type="evidence" value="ECO:0007669"/>
    <property type="project" value="UniProtKB-SubCell"/>
</dbReference>
<dbReference type="PROSITE" id="PS50893">
    <property type="entry name" value="ABC_TRANSPORTER_2"/>
    <property type="match status" value="2"/>
</dbReference>
<dbReference type="GO" id="GO:0008559">
    <property type="term" value="F:ABC-type xenobiotic transporter activity"/>
    <property type="evidence" value="ECO:0007669"/>
    <property type="project" value="UniProtKB-EC"/>
</dbReference>
<dbReference type="GO" id="GO:0016323">
    <property type="term" value="C:basolateral plasma membrane"/>
    <property type="evidence" value="ECO:0007669"/>
    <property type="project" value="UniProtKB-SubCell"/>
</dbReference>
<dbReference type="FunFam" id="1.20.1560.10:FF:000015">
    <property type="entry name" value="multidrug resistance-associated protein 5 isoform X1"/>
    <property type="match status" value="1"/>
</dbReference>
<dbReference type="Proteomes" id="UP001152320">
    <property type="component" value="Chromosome 13"/>
</dbReference>
<evidence type="ECO:0000256" key="4">
    <source>
        <dbReference type="ARBA" id="ARBA00004608"/>
    </source>
</evidence>
<dbReference type="FunFam" id="1.20.1560.10:FF:000012">
    <property type="entry name" value="ATP binding cassette subfamily C member 5"/>
    <property type="match status" value="1"/>
</dbReference>
<keyword evidence="18 31" id="KW-0472">Membrane</keyword>
<evidence type="ECO:0000256" key="31">
    <source>
        <dbReference type="SAM" id="Phobius"/>
    </source>
</evidence>
<evidence type="ECO:0000256" key="23">
    <source>
        <dbReference type="ARBA" id="ARBA00050745"/>
    </source>
</evidence>
<feature type="compositionally biased region" description="Polar residues" evidence="30">
    <location>
        <begin position="1"/>
        <end position="14"/>
    </location>
</feature>
<dbReference type="Gene3D" id="1.20.1560.10">
    <property type="entry name" value="ABC transporter type 1, transmembrane domain"/>
    <property type="match status" value="2"/>
</dbReference>
<feature type="transmembrane region" description="Helical" evidence="31">
    <location>
        <begin position="975"/>
        <end position="998"/>
    </location>
</feature>
<evidence type="ECO:0000256" key="9">
    <source>
        <dbReference type="ARBA" id="ARBA00022553"/>
    </source>
</evidence>
<evidence type="ECO:0000256" key="5">
    <source>
        <dbReference type="ARBA" id="ARBA00009726"/>
    </source>
</evidence>
<comment type="catalytic activity">
    <reaction evidence="26">
        <text>N-acetyl-L-aspartate(in) + ATP + H2O = N-acetyl-L-aspartate(out) + ADP + phosphate + H(+)</text>
        <dbReference type="Rhea" id="RHEA:66744"/>
        <dbReference type="ChEBI" id="CHEBI:15377"/>
        <dbReference type="ChEBI" id="CHEBI:15378"/>
        <dbReference type="ChEBI" id="CHEBI:16953"/>
        <dbReference type="ChEBI" id="CHEBI:30616"/>
        <dbReference type="ChEBI" id="CHEBI:43474"/>
        <dbReference type="ChEBI" id="CHEBI:456216"/>
    </reaction>
    <physiologicalReaction direction="left-to-right" evidence="26">
        <dbReference type="Rhea" id="RHEA:66745"/>
    </physiologicalReaction>
</comment>
<keyword evidence="35" id="KW-1185">Reference proteome</keyword>
<keyword evidence="16 31" id="KW-1133">Transmembrane helix</keyword>
<reference evidence="34" key="1">
    <citation type="submission" date="2021-10" db="EMBL/GenBank/DDBJ databases">
        <title>Tropical sea cucumber genome reveals ecological adaptation and Cuvierian tubules defense mechanism.</title>
        <authorList>
            <person name="Chen T."/>
        </authorList>
    </citation>
    <scope>NUCLEOTIDE SEQUENCE</scope>
    <source>
        <strain evidence="34">Nanhai2018</strain>
        <tissue evidence="34">Muscle</tissue>
    </source>
</reference>
<evidence type="ECO:0000259" key="33">
    <source>
        <dbReference type="PROSITE" id="PS50929"/>
    </source>
</evidence>
<keyword evidence="14" id="KW-0067">ATP-binding</keyword>
<dbReference type="InterPro" id="IPR003439">
    <property type="entry name" value="ABC_transporter-like_ATP-bd"/>
</dbReference>
<comment type="catalytic activity">
    <reaction evidence="27">
        <text>3',5'-cyclic GMP(in) + ATP + H2O = 3',5'-cyclic GMP(out) + ADP + phosphate + H(+)</text>
        <dbReference type="Rhea" id="RHEA:66188"/>
        <dbReference type="ChEBI" id="CHEBI:15377"/>
        <dbReference type="ChEBI" id="CHEBI:15378"/>
        <dbReference type="ChEBI" id="CHEBI:30616"/>
        <dbReference type="ChEBI" id="CHEBI:43474"/>
        <dbReference type="ChEBI" id="CHEBI:57746"/>
        <dbReference type="ChEBI" id="CHEBI:456216"/>
    </reaction>
    <physiologicalReaction direction="left-to-right" evidence="27">
        <dbReference type="Rhea" id="RHEA:66189"/>
    </physiologicalReaction>
</comment>
<feature type="domain" description="ABC transmembrane type-1" evidence="33">
    <location>
        <begin position="858"/>
        <end position="1146"/>
    </location>
</feature>
<keyword evidence="19" id="KW-0325">Glycoprotein</keyword>
<dbReference type="GO" id="GO:0016887">
    <property type="term" value="F:ATP hydrolysis activity"/>
    <property type="evidence" value="ECO:0007669"/>
    <property type="project" value="InterPro"/>
</dbReference>
<dbReference type="CDD" id="cd03250">
    <property type="entry name" value="ABCC_MRP_domain1"/>
    <property type="match status" value="1"/>
</dbReference>
<dbReference type="Pfam" id="PF00664">
    <property type="entry name" value="ABC_membrane"/>
    <property type="match status" value="2"/>
</dbReference>
<evidence type="ECO:0000256" key="19">
    <source>
        <dbReference type="ARBA" id="ARBA00023180"/>
    </source>
</evidence>
<dbReference type="PANTHER" id="PTHR24223:SF447">
    <property type="entry name" value="MULTIDRUG RESISTANCE-ASSOCIATED PROTEIN 5"/>
    <property type="match status" value="1"/>
</dbReference>
<comment type="catalytic activity">
    <reaction evidence="23">
        <text>N-acetyl-L-aspartyl-L-glutamate(in) + ATP + H2O = N-acetyl-L-aspartyl-L-glutamate(out) + ADP + phosphate + H(+)</text>
        <dbReference type="Rhea" id="RHEA:66728"/>
        <dbReference type="ChEBI" id="CHEBI:15377"/>
        <dbReference type="ChEBI" id="CHEBI:15378"/>
        <dbReference type="ChEBI" id="CHEBI:30616"/>
        <dbReference type="ChEBI" id="CHEBI:43474"/>
        <dbReference type="ChEBI" id="CHEBI:76931"/>
        <dbReference type="ChEBI" id="CHEBI:456216"/>
    </reaction>
    <physiologicalReaction direction="left-to-right" evidence="23">
        <dbReference type="Rhea" id="RHEA:66729"/>
    </physiologicalReaction>
</comment>
<dbReference type="CDD" id="cd03244">
    <property type="entry name" value="ABCC_MRP_domain2"/>
    <property type="match status" value="1"/>
</dbReference>
<keyword evidence="9" id="KW-0597">Phosphoprotein</keyword>
<evidence type="ECO:0000313" key="35">
    <source>
        <dbReference type="Proteomes" id="UP001152320"/>
    </source>
</evidence>
<evidence type="ECO:0000256" key="7">
    <source>
        <dbReference type="ARBA" id="ARBA00022448"/>
    </source>
</evidence>
<feature type="transmembrane region" description="Helical" evidence="31">
    <location>
        <begin position="311"/>
        <end position="328"/>
    </location>
</feature>
<dbReference type="InterPro" id="IPR017871">
    <property type="entry name" value="ABC_transporter-like_CS"/>
</dbReference>
<dbReference type="FunFam" id="3.40.50.300:FF:000074">
    <property type="entry name" value="Multidrug resistance-associated protein 5 isoform 1"/>
    <property type="match status" value="1"/>
</dbReference>
<evidence type="ECO:0000256" key="1">
    <source>
        <dbReference type="ARBA" id="ARBA00004424"/>
    </source>
</evidence>
<name>A0A9Q1BQ89_HOLLE</name>
<evidence type="ECO:0000256" key="24">
    <source>
        <dbReference type="ARBA" id="ARBA00051604"/>
    </source>
</evidence>
<dbReference type="GO" id="GO:0005524">
    <property type="term" value="F:ATP binding"/>
    <property type="evidence" value="ECO:0007669"/>
    <property type="project" value="UniProtKB-KW"/>
</dbReference>
<feature type="transmembrane region" description="Helical" evidence="31">
    <location>
        <begin position="856"/>
        <end position="877"/>
    </location>
</feature>
<gene>
    <name evidence="34" type="ORF">HOLleu_27332</name>
</gene>
<comment type="catalytic activity">
    <reaction evidence="22">
        <text>(2S)-2-[5-amino-1-(beta-D-ribosyl)imidazole-4-carboxamido]succinate(in) + ATP + H2O = (2S)-2-[5-amino-1-(beta-D-ribosyl)imidazole-4-carboxamido]succinate(out) + ADP + phosphate + H(+)</text>
        <dbReference type="Rhea" id="RHEA:66752"/>
        <dbReference type="ChEBI" id="CHEBI:15377"/>
        <dbReference type="ChEBI" id="CHEBI:15378"/>
        <dbReference type="ChEBI" id="CHEBI:30616"/>
        <dbReference type="ChEBI" id="CHEBI:43474"/>
        <dbReference type="ChEBI" id="CHEBI:167466"/>
        <dbReference type="ChEBI" id="CHEBI:456216"/>
    </reaction>
    <physiologicalReaction direction="left-to-right" evidence="22">
        <dbReference type="Rhea" id="RHEA:66753"/>
    </physiologicalReaction>
</comment>
<evidence type="ECO:0000256" key="12">
    <source>
        <dbReference type="ARBA" id="ARBA00022741"/>
    </source>
</evidence>
<evidence type="ECO:0000256" key="11">
    <source>
        <dbReference type="ARBA" id="ARBA00022737"/>
    </source>
</evidence>
<protein>
    <recommendedName>
        <fullName evidence="28">ATP-binding cassette sub-family C member 5</fullName>
        <ecNumber evidence="6">7.6.2.2</ecNumber>
    </recommendedName>
    <alternativeName>
        <fullName evidence="29">Multidrug resistance-associated protein 5</fullName>
    </alternativeName>
</protein>
<dbReference type="SUPFAM" id="SSF52540">
    <property type="entry name" value="P-loop containing nucleoside triphosphate hydrolases"/>
    <property type="match status" value="2"/>
</dbReference>
<keyword evidence="15" id="KW-1278">Translocase</keyword>
<dbReference type="PROSITE" id="PS00211">
    <property type="entry name" value="ABC_TRANSPORTER_1"/>
    <property type="match status" value="2"/>
</dbReference>
<feature type="domain" description="ABC transporter" evidence="32">
    <location>
        <begin position="540"/>
        <end position="765"/>
    </location>
</feature>